<organism evidence="1 2">
    <name type="scientific">Candidatus Scalindua rubra</name>
    <dbReference type="NCBI Taxonomy" id="1872076"/>
    <lineage>
        <taxon>Bacteria</taxon>
        <taxon>Pseudomonadati</taxon>
        <taxon>Planctomycetota</taxon>
        <taxon>Candidatus Brocadiia</taxon>
        <taxon>Candidatus Brocadiales</taxon>
        <taxon>Candidatus Scalinduaceae</taxon>
        <taxon>Candidatus Scalindua</taxon>
    </lineage>
</organism>
<comment type="caution">
    <text evidence="1">The sequence shown here is derived from an EMBL/GenBank/DDBJ whole genome shotgun (WGS) entry which is preliminary data.</text>
</comment>
<dbReference type="EMBL" id="MAYW01000041">
    <property type="protein sequence ID" value="ODS32988.1"/>
    <property type="molecule type" value="Genomic_DNA"/>
</dbReference>
<evidence type="ECO:0000313" key="1">
    <source>
        <dbReference type="EMBL" id="ODS32988.1"/>
    </source>
</evidence>
<gene>
    <name evidence="1" type="ORF">SCARUB_01865</name>
</gene>
<evidence type="ECO:0000313" key="2">
    <source>
        <dbReference type="Proteomes" id="UP000094056"/>
    </source>
</evidence>
<reference evidence="1 2" key="1">
    <citation type="submission" date="2016-07" db="EMBL/GenBank/DDBJ databases">
        <title>Draft genome of Scalindua rubra, obtained from a brine-seawater interface in the Red Sea, sheds light on salt adaptation in anammox bacteria.</title>
        <authorList>
            <person name="Speth D.R."/>
            <person name="Lagkouvardos I."/>
            <person name="Wang Y."/>
            <person name="Qian P.-Y."/>
            <person name="Dutilh B.E."/>
            <person name="Jetten M.S."/>
        </authorList>
    </citation>
    <scope>NUCLEOTIDE SEQUENCE [LARGE SCALE GENOMIC DNA]</scope>
    <source>
        <strain evidence="1">BSI-1</strain>
    </source>
</reference>
<name>A0A1E3XBK4_9BACT</name>
<proteinExistence type="predicted"/>
<dbReference type="Proteomes" id="UP000094056">
    <property type="component" value="Unassembled WGS sequence"/>
</dbReference>
<sequence>MTRVQKIEKEVSKMSPEELAQFRAWFEEFDAALWDKRFEEDAKARKLDTVAKKAIADFKKGNFKEL</sequence>
<dbReference type="AlphaFoldDB" id="A0A1E3XBK4"/>
<accession>A0A1E3XBK4</accession>
<protein>
    <submittedName>
        <fullName evidence="1">Uncharacterized protein</fullName>
    </submittedName>
</protein>